<keyword evidence="1" id="KW-0808">Transferase</keyword>
<keyword evidence="2" id="KW-1185">Reference proteome</keyword>
<feature type="non-terminal residue" evidence="1">
    <location>
        <position position="1"/>
    </location>
</feature>
<sequence length="182" mass="21347">MENNEFRAMIKHLHMKSLTLEEIKAESDNVQSTVKATDISYDTVILILHEQLGMKKLSVRWVCSLWIISTKKAKTVKSTGKVMVTVFWDARGIKKRPHLAKKKVFFHQDNARVHTCPALMVKFNEFRYELFPYPAYSLDLAPCDYFLFPNLKKWFGGKRFITREQLIAERESIELKGNYVEK</sequence>
<evidence type="ECO:0000313" key="1">
    <source>
        <dbReference type="EMBL" id="KAG5317846.1"/>
    </source>
</evidence>
<keyword evidence="1" id="KW-0489">Methyltransferase</keyword>
<proteinExistence type="predicted"/>
<organism evidence="1 2">
    <name type="scientific">Pseudoatta argentina</name>
    <dbReference type="NCBI Taxonomy" id="621737"/>
    <lineage>
        <taxon>Eukaryota</taxon>
        <taxon>Metazoa</taxon>
        <taxon>Ecdysozoa</taxon>
        <taxon>Arthropoda</taxon>
        <taxon>Hexapoda</taxon>
        <taxon>Insecta</taxon>
        <taxon>Pterygota</taxon>
        <taxon>Neoptera</taxon>
        <taxon>Endopterygota</taxon>
        <taxon>Hymenoptera</taxon>
        <taxon>Apocrita</taxon>
        <taxon>Aculeata</taxon>
        <taxon>Formicoidea</taxon>
        <taxon>Formicidae</taxon>
        <taxon>Myrmicinae</taxon>
        <taxon>Pseudoatta</taxon>
    </lineage>
</organism>
<protein>
    <submittedName>
        <fullName evidence="1">SETMR methyltransferase</fullName>
    </submittedName>
</protein>
<reference evidence="1" key="1">
    <citation type="submission" date="2020-02" db="EMBL/GenBank/DDBJ databases">
        <title>Relaxed selection underlies rapid genomic changes in the transitions from sociality to social parasitism in ants.</title>
        <authorList>
            <person name="Bi X."/>
        </authorList>
    </citation>
    <scope>NUCLEOTIDE SEQUENCE</scope>
    <source>
        <strain evidence="1">BGI-DK2014c</strain>
        <tissue evidence="1">Whole body</tissue>
    </source>
</reference>
<dbReference type="InterPro" id="IPR036397">
    <property type="entry name" value="RNaseH_sf"/>
</dbReference>
<dbReference type="GO" id="GO:0008168">
    <property type="term" value="F:methyltransferase activity"/>
    <property type="evidence" value="ECO:0007669"/>
    <property type="project" value="UniProtKB-KW"/>
</dbReference>
<name>A0A836FEP6_9HYME</name>
<dbReference type="PANTHER" id="PTHR46060:SF1">
    <property type="entry name" value="MARINER MOS1 TRANSPOSASE-LIKE PROTEIN"/>
    <property type="match status" value="1"/>
</dbReference>
<dbReference type="EMBL" id="JAANIA010002123">
    <property type="protein sequence ID" value="KAG5317846.1"/>
    <property type="molecule type" value="Genomic_DNA"/>
</dbReference>
<gene>
    <name evidence="1" type="primary">Setmar_114</name>
    <name evidence="1" type="ORF">G6Z78_0003631</name>
</gene>
<evidence type="ECO:0000313" key="2">
    <source>
        <dbReference type="Proteomes" id="UP000668214"/>
    </source>
</evidence>
<dbReference type="InterPro" id="IPR052709">
    <property type="entry name" value="Transposase-MT_Hybrid"/>
</dbReference>
<feature type="non-terminal residue" evidence="1">
    <location>
        <position position="182"/>
    </location>
</feature>
<dbReference type="Proteomes" id="UP000668214">
    <property type="component" value="Unassembled WGS sequence"/>
</dbReference>
<dbReference type="GO" id="GO:0003676">
    <property type="term" value="F:nucleic acid binding"/>
    <property type="evidence" value="ECO:0007669"/>
    <property type="project" value="InterPro"/>
</dbReference>
<comment type="caution">
    <text evidence="1">The sequence shown here is derived from an EMBL/GenBank/DDBJ whole genome shotgun (WGS) entry which is preliminary data.</text>
</comment>
<dbReference type="PANTHER" id="PTHR46060">
    <property type="entry name" value="MARINER MOS1 TRANSPOSASE-LIKE PROTEIN"/>
    <property type="match status" value="1"/>
</dbReference>
<dbReference type="AlphaFoldDB" id="A0A836FEP6"/>
<accession>A0A836FEP6</accession>
<dbReference type="Gene3D" id="3.30.420.10">
    <property type="entry name" value="Ribonuclease H-like superfamily/Ribonuclease H"/>
    <property type="match status" value="1"/>
</dbReference>
<dbReference type="GO" id="GO:0032259">
    <property type="term" value="P:methylation"/>
    <property type="evidence" value="ECO:0007669"/>
    <property type="project" value="UniProtKB-KW"/>
</dbReference>